<name>A0ABV6SCX4_9SPHN</name>
<dbReference type="EMBL" id="JBHLTM010000081">
    <property type="protein sequence ID" value="MFC0687112.1"/>
    <property type="molecule type" value="Genomic_DNA"/>
</dbReference>
<gene>
    <name evidence="1" type="ORF">ACFFF8_21230</name>
</gene>
<evidence type="ECO:0000313" key="1">
    <source>
        <dbReference type="EMBL" id="MFC0687112.1"/>
    </source>
</evidence>
<reference evidence="1 2" key="1">
    <citation type="submission" date="2024-09" db="EMBL/GenBank/DDBJ databases">
        <authorList>
            <person name="Sun Q."/>
            <person name="Mori K."/>
        </authorList>
    </citation>
    <scope>NUCLEOTIDE SEQUENCE [LARGE SCALE GENOMIC DNA]</scope>
    <source>
        <strain evidence="1 2">CICC 11035S</strain>
    </source>
</reference>
<sequence length="175" mass="19099">MTQTCTAFLGTTRLAHGTPAELIATLSGQEQGVLVFDDATGRPVDLDWRGLAPIPQESEAPRRRGRPKLGVTAREVTLLPRQWDWLAQQPGGASQALRRLVDEARKTDGGRTAKRAAHERAYRVMSALGGDLPGFEEASRLLFADRLEAFAAAMAAWPADVRNHVFELAQPSVED</sequence>
<evidence type="ECO:0000313" key="2">
    <source>
        <dbReference type="Proteomes" id="UP001589858"/>
    </source>
</evidence>
<dbReference type="RefSeq" id="WP_267221200.1">
    <property type="nucleotide sequence ID" value="NZ_JAPCWC010000009.1"/>
</dbReference>
<keyword evidence="2" id="KW-1185">Reference proteome</keyword>
<dbReference type="Proteomes" id="UP001589858">
    <property type="component" value="Unassembled WGS sequence"/>
</dbReference>
<organism evidence="1 2">
    <name type="scientific">Novosphingobium clariflavum</name>
    <dbReference type="NCBI Taxonomy" id="2029884"/>
    <lineage>
        <taxon>Bacteria</taxon>
        <taxon>Pseudomonadati</taxon>
        <taxon>Pseudomonadota</taxon>
        <taxon>Alphaproteobacteria</taxon>
        <taxon>Sphingomonadales</taxon>
        <taxon>Sphingomonadaceae</taxon>
        <taxon>Novosphingobium</taxon>
    </lineage>
</organism>
<dbReference type="Pfam" id="PF09998">
    <property type="entry name" value="DUF2239"/>
    <property type="match status" value="1"/>
</dbReference>
<protein>
    <submittedName>
        <fullName evidence="1">DUF2239 family protein</fullName>
    </submittedName>
</protein>
<dbReference type="InterPro" id="IPR018715">
    <property type="entry name" value="DUF2239"/>
</dbReference>
<proteinExistence type="predicted"/>
<comment type="caution">
    <text evidence="1">The sequence shown here is derived from an EMBL/GenBank/DDBJ whole genome shotgun (WGS) entry which is preliminary data.</text>
</comment>
<accession>A0ABV6SCX4</accession>